<proteinExistence type="inferred from homology"/>
<evidence type="ECO:0000256" key="1">
    <source>
        <dbReference type="ARBA" id="ARBA00004651"/>
    </source>
</evidence>
<organism evidence="15 16">
    <name type="scientific">Halioxenophilus aromaticivorans</name>
    <dbReference type="NCBI Taxonomy" id="1306992"/>
    <lineage>
        <taxon>Bacteria</taxon>
        <taxon>Pseudomonadati</taxon>
        <taxon>Pseudomonadota</taxon>
        <taxon>Gammaproteobacteria</taxon>
        <taxon>Alteromonadales</taxon>
        <taxon>Alteromonadaceae</taxon>
        <taxon>Halioxenophilus</taxon>
    </lineage>
</organism>
<comment type="subcellular location">
    <subcellularLocation>
        <location evidence="14">Cell inner membrane</location>
        <topology evidence="14">Multi-pass membrane protein</topology>
    </subcellularLocation>
    <subcellularLocation>
        <location evidence="1">Cell membrane</location>
        <topology evidence="1">Multi-pass membrane protein</topology>
    </subcellularLocation>
</comment>
<evidence type="ECO:0000256" key="4">
    <source>
        <dbReference type="ARBA" id="ARBA00022475"/>
    </source>
</evidence>
<dbReference type="Proteomes" id="UP001409585">
    <property type="component" value="Unassembled WGS sequence"/>
</dbReference>
<keyword evidence="3 14" id="KW-0813">Transport</keyword>
<comment type="caution">
    <text evidence="14">Lacks conserved residue(s) required for the propagation of feature annotation.</text>
</comment>
<dbReference type="InterPro" id="IPR038377">
    <property type="entry name" value="Na/Glc_symporter_sf"/>
</dbReference>
<accession>A0AAV3U1W8</accession>
<keyword evidence="10 14" id="KW-0472">Membrane</keyword>
<evidence type="ECO:0000256" key="2">
    <source>
        <dbReference type="ARBA" id="ARBA00006434"/>
    </source>
</evidence>
<dbReference type="PANTHER" id="PTHR48086:SF3">
    <property type="entry name" value="SODIUM_PROLINE SYMPORTER"/>
    <property type="match status" value="1"/>
</dbReference>
<evidence type="ECO:0000256" key="7">
    <source>
        <dbReference type="ARBA" id="ARBA00022989"/>
    </source>
</evidence>
<evidence type="ECO:0000256" key="13">
    <source>
        <dbReference type="RuleBase" id="RU362091"/>
    </source>
</evidence>
<evidence type="ECO:0000256" key="9">
    <source>
        <dbReference type="ARBA" id="ARBA00023065"/>
    </source>
</evidence>
<feature type="transmembrane region" description="Helical" evidence="14">
    <location>
        <begin position="431"/>
        <end position="448"/>
    </location>
</feature>
<comment type="caution">
    <text evidence="15">The sequence shown here is derived from an EMBL/GenBank/DDBJ whole genome shotgun (WGS) entry which is preliminary data.</text>
</comment>
<feature type="transmembrane region" description="Helical" evidence="14">
    <location>
        <begin position="130"/>
        <end position="148"/>
    </location>
</feature>
<feature type="transmembrane region" description="Helical" evidence="14">
    <location>
        <begin position="280"/>
        <end position="303"/>
    </location>
</feature>
<dbReference type="GO" id="GO:0005298">
    <property type="term" value="F:proline:sodium symporter activity"/>
    <property type="evidence" value="ECO:0007669"/>
    <property type="project" value="UniProtKB-UniRule"/>
</dbReference>
<dbReference type="GO" id="GO:0015193">
    <property type="term" value="F:L-proline transmembrane transporter activity"/>
    <property type="evidence" value="ECO:0007669"/>
    <property type="project" value="TreeGrafter"/>
</dbReference>
<protein>
    <recommendedName>
        <fullName evidence="14">Sodium/proline symporter</fullName>
    </recommendedName>
    <alternativeName>
        <fullName evidence="14">Proline permease</fullName>
    </alternativeName>
</protein>
<comment type="similarity">
    <text evidence="2 13">Belongs to the sodium:solute symporter (SSF) (TC 2.A.21) family.</text>
</comment>
<feature type="transmembrane region" description="Helical" evidence="14">
    <location>
        <begin position="12"/>
        <end position="32"/>
    </location>
</feature>
<feature type="transmembrane region" description="Helical" evidence="14">
    <location>
        <begin position="168"/>
        <end position="190"/>
    </location>
</feature>
<dbReference type="CDD" id="cd11475">
    <property type="entry name" value="SLC5sbd_PutP"/>
    <property type="match status" value="1"/>
</dbReference>
<evidence type="ECO:0000313" key="15">
    <source>
        <dbReference type="EMBL" id="GAA4942307.1"/>
    </source>
</evidence>
<gene>
    <name evidence="15" type="primary">putP</name>
    <name evidence="15" type="ORF">GCM10025791_20940</name>
</gene>
<dbReference type="PROSITE" id="PS00457">
    <property type="entry name" value="NA_SOLUT_SYMP_2"/>
    <property type="match status" value="1"/>
</dbReference>
<evidence type="ECO:0000256" key="8">
    <source>
        <dbReference type="ARBA" id="ARBA00023053"/>
    </source>
</evidence>
<dbReference type="AlphaFoldDB" id="A0AAV3U1W8"/>
<comment type="catalytic activity">
    <reaction evidence="12">
        <text>L-proline(in) + Na(+)(in) = L-proline(out) + Na(+)(out)</text>
        <dbReference type="Rhea" id="RHEA:28967"/>
        <dbReference type="ChEBI" id="CHEBI:29101"/>
        <dbReference type="ChEBI" id="CHEBI:60039"/>
    </reaction>
</comment>
<keyword evidence="14" id="KW-0029">Amino-acid transport</keyword>
<evidence type="ECO:0000313" key="16">
    <source>
        <dbReference type="Proteomes" id="UP001409585"/>
    </source>
</evidence>
<evidence type="ECO:0000256" key="5">
    <source>
        <dbReference type="ARBA" id="ARBA00022692"/>
    </source>
</evidence>
<dbReference type="InterPro" id="IPR011851">
    <property type="entry name" value="Na/Pro_symporter"/>
</dbReference>
<name>A0AAV3U1W8_9ALTE</name>
<evidence type="ECO:0000256" key="3">
    <source>
        <dbReference type="ARBA" id="ARBA00022448"/>
    </source>
</evidence>
<evidence type="ECO:0000256" key="11">
    <source>
        <dbReference type="ARBA" id="ARBA00023201"/>
    </source>
</evidence>
<dbReference type="Gene3D" id="1.20.1730.10">
    <property type="entry name" value="Sodium/glucose cotransporter"/>
    <property type="match status" value="1"/>
</dbReference>
<keyword evidence="14" id="KW-0997">Cell inner membrane</keyword>
<dbReference type="InterPro" id="IPR001734">
    <property type="entry name" value="Na/solute_symporter"/>
</dbReference>
<dbReference type="InterPro" id="IPR018212">
    <property type="entry name" value="Na/solute_symporter_CS"/>
</dbReference>
<keyword evidence="6 14" id="KW-0769">Symport</keyword>
<dbReference type="GO" id="GO:0005886">
    <property type="term" value="C:plasma membrane"/>
    <property type="evidence" value="ECO:0007669"/>
    <property type="project" value="UniProtKB-SubCell"/>
</dbReference>
<evidence type="ECO:0000256" key="6">
    <source>
        <dbReference type="ARBA" id="ARBA00022847"/>
    </source>
</evidence>
<dbReference type="NCBIfam" id="TIGR02121">
    <property type="entry name" value="Na_Pro_sym"/>
    <property type="match status" value="1"/>
</dbReference>
<feature type="transmembrane region" description="Helical" evidence="14">
    <location>
        <begin position="374"/>
        <end position="394"/>
    </location>
</feature>
<feature type="transmembrane region" description="Helical" evidence="14">
    <location>
        <begin position="315"/>
        <end position="341"/>
    </location>
</feature>
<keyword evidence="4" id="KW-1003">Cell membrane</keyword>
<sequence length="482" mass="51471">MSADSMAQFDVGIVVTFALYLAGMFAIGFWAWRKTTDTADYFLGGRSLSAWPAALSAGASDMSGWLLLGLPGYAYLAGMEAIWIGVGLLLGTWLNWLLLADRFRTATEHYGNALTIPEYLSNRFDDHKRILQMVAAVFIVLFFLIYTSAGLVAGGKLFNTVFGAPSHWAVLIGCLCIVSYTFFGGFLAVAWTDLVQALLMAAALLVVPIMAWQGLTGSGSLAGMDAYRLNPFTQADGQPLGATVLVSSLAWGLGYFGQPHILARFAAISSVGEVPKARRVAVTWCALTMACALAVGMLGYSYAQRHGLNIADSETVFMVLVNVLFHPWIAGILLAAILAAIMSTADSQLLVCSSALAEDFYKTLFKRSATPARVLWVSRLAVAAVAVIATLLALMPGNSVLDLVSYAWAGFGAAFGPIILLSVYWQKMTCWGALAGMLVGALTVVVWKNLTGGVFEVYELFPGFILAAAATIVVSKLKRPTA</sequence>
<evidence type="ECO:0000256" key="14">
    <source>
        <dbReference type="RuleBase" id="RU366012"/>
    </source>
</evidence>
<dbReference type="PANTHER" id="PTHR48086">
    <property type="entry name" value="SODIUM/PROLINE SYMPORTER-RELATED"/>
    <property type="match status" value="1"/>
</dbReference>
<keyword evidence="16" id="KW-1185">Reference proteome</keyword>
<feature type="transmembrane region" description="Helical" evidence="14">
    <location>
        <begin position="460"/>
        <end position="477"/>
    </location>
</feature>
<dbReference type="InterPro" id="IPR050277">
    <property type="entry name" value="Sodium:Solute_Symporter"/>
</dbReference>
<dbReference type="RefSeq" id="WP_345421308.1">
    <property type="nucleotide sequence ID" value="NZ_AP031496.1"/>
</dbReference>
<feature type="transmembrane region" description="Helical" evidence="14">
    <location>
        <begin position="81"/>
        <end position="99"/>
    </location>
</feature>
<evidence type="ECO:0000256" key="10">
    <source>
        <dbReference type="ARBA" id="ARBA00023136"/>
    </source>
</evidence>
<dbReference type="NCBIfam" id="TIGR00813">
    <property type="entry name" value="sss"/>
    <property type="match status" value="1"/>
</dbReference>
<keyword evidence="8 14" id="KW-0915">Sodium</keyword>
<keyword evidence="7 14" id="KW-1133">Transmembrane helix</keyword>
<keyword evidence="5 14" id="KW-0812">Transmembrane</keyword>
<dbReference type="GO" id="GO:0015824">
    <property type="term" value="P:proline transport"/>
    <property type="evidence" value="ECO:0007669"/>
    <property type="project" value="UniProtKB-UniRule"/>
</dbReference>
<feature type="transmembrane region" description="Helical" evidence="14">
    <location>
        <begin position="197"/>
        <end position="215"/>
    </location>
</feature>
<keyword evidence="11 14" id="KW-0739">Sodium transport</keyword>
<dbReference type="GO" id="GO:0031402">
    <property type="term" value="F:sodium ion binding"/>
    <property type="evidence" value="ECO:0007669"/>
    <property type="project" value="UniProtKB-UniRule"/>
</dbReference>
<feature type="transmembrane region" description="Helical" evidence="14">
    <location>
        <begin position="406"/>
        <end position="424"/>
    </location>
</feature>
<dbReference type="Pfam" id="PF00474">
    <property type="entry name" value="SSF"/>
    <property type="match status" value="1"/>
</dbReference>
<evidence type="ECO:0000256" key="12">
    <source>
        <dbReference type="ARBA" id="ARBA00033708"/>
    </source>
</evidence>
<dbReference type="EMBL" id="BAABLX010000016">
    <property type="protein sequence ID" value="GAA4942307.1"/>
    <property type="molecule type" value="Genomic_DNA"/>
</dbReference>
<keyword evidence="9 14" id="KW-0406">Ion transport</keyword>
<reference evidence="16" key="1">
    <citation type="journal article" date="2019" name="Int. J. Syst. Evol. Microbiol.">
        <title>The Global Catalogue of Microorganisms (GCM) 10K type strain sequencing project: providing services to taxonomists for standard genome sequencing and annotation.</title>
        <authorList>
            <consortium name="The Broad Institute Genomics Platform"/>
            <consortium name="The Broad Institute Genome Sequencing Center for Infectious Disease"/>
            <person name="Wu L."/>
            <person name="Ma J."/>
        </authorList>
    </citation>
    <scope>NUCLEOTIDE SEQUENCE [LARGE SCALE GENOMIC DNA]</scope>
    <source>
        <strain evidence="16">JCM 19134</strain>
    </source>
</reference>
<dbReference type="PROSITE" id="PS50283">
    <property type="entry name" value="NA_SOLUT_SYMP_3"/>
    <property type="match status" value="1"/>
</dbReference>
<comment type="function">
    <text evidence="14">Catalyzes the sodium-dependent uptake of extracellular L-proline.</text>
</comment>